<evidence type="ECO:0000256" key="1">
    <source>
        <dbReference type="ARBA" id="ARBA00003565"/>
    </source>
</evidence>
<reference evidence="5" key="1">
    <citation type="submission" date="2023-03" db="EMBL/GenBank/DDBJ databases">
        <title>Andean soil-derived lignocellulolytic bacterial consortium as a source of novel taxa and putative plastic-active enzymes.</title>
        <authorList>
            <person name="Diaz-Garcia L."/>
            <person name="Chuvochina M."/>
            <person name="Feuerriegel G."/>
            <person name="Bunk B."/>
            <person name="Sproer C."/>
            <person name="Streit W.R."/>
            <person name="Rodriguez L.M."/>
            <person name="Overmann J."/>
            <person name="Jimenez D.J."/>
        </authorList>
    </citation>
    <scope>NUCLEOTIDE SEQUENCE</scope>
    <source>
        <strain evidence="5">MAG 833</strain>
    </source>
</reference>
<dbReference type="InterPro" id="IPR013766">
    <property type="entry name" value="Thioredoxin_domain"/>
</dbReference>
<dbReference type="SUPFAM" id="SSF52833">
    <property type="entry name" value="Thioredoxin-like"/>
    <property type="match status" value="1"/>
</dbReference>
<evidence type="ECO:0000256" key="3">
    <source>
        <dbReference type="SAM" id="SignalP"/>
    </source>
</evidence>
<evidence type="ECO:0000313" key="5">
    <source>
        <dbReference type="EMBL" id="WEK38698.1"/>
    </source>
</evidence>
<comment type="function">
    <text evidence="1">May be required for disulfide bond formation in some proteins.</text>
</comment>
<dbReference type="CDD" id="cd02972">
    <property type="entry name" value="DsbA_family"/>
    <property type="match status" value="1"/>
</dbReference>
<dbReference type="PROSITE" id="PS51352">
    <property type="entry name" value="THIOREDOXIN_2"/>
    <property type="match status" value="1"/>
</dbReference>
<dbReference type="Proteomes" id="UP001213664">
    <property type="component" value="Chromosome"/>
</dbReference>
<accession>A0AAJ5X087</accession>
<comment type="similarity">
    <text evidence="2">Belongs to the thioredoxin family. DsbA subfamily.</text>
</comment>
<feature type="chain" id="PRO_5042530639" evidence="3">
    <location>
        <begin position="26"/>
        <end position="203"/>
    </location>
</feature>
<dbReference type="PANTHER" id="PTHR13887">
    <property type="entry name" value="GLUTATHIONE S-TRANSFERASE KAPPA"/>
    <property type="match status" value="1"/>
</dbReference>
<evidence type="ECO:0000313" key="6">
    <source>
        <dbReference type="Proteomes" id="UP001213664"/>
    </source>
</evidence>
<dbReference type="PANTHER" id="PTHR13887:SF56">
    <property type="entry name" value="THIOREDOXIN-LIKE REDUCTASE RV2466C"/>
    <property type="match status" value="1"/>
</dbReference>
<organism evidence="5 6">
    <name type="scientific">Candidatus Brevundimonas colombiensis</name>
    <dbReference type="NCBI Taxonomy" id="3121376"/>
    <lineage>
        <taxon>Bacteria</taxon>
        <taxon>Pseudomonadati</taxon>
        <taxon>Pseudomonadota</taxon>
        <taxon>Alphaproteobacteria</taxon>
        <taxon>Caulobacterales</taxon>
        <taxon>Caulobacteraceae</taxon>
        <taxon>Brevundimonas</taxon>
    </lineage>
</organism>
<dbReference type="Gene3D" id="3.40.30.10">
    <property type="entry name" value="Glutaredoxin"/>
    <property type="match status" value="1"/>
</dbReference>
<gene>
    <name evidence="5" type="ORF">P0Y50_09040</name>
</gene>
<dbReference type="AlphaFoldDB" id="A0AAJ5X087"/>
<proteinExistence type="inferred from homology"/>
<evidence type="ECO:0000256" key="2">
    <source>
        <dbReference type="ARBA" id="ARBA00005791"/>
    </source>
</evidence>
<feature type="signal peptide" evidence="3">
    <location>
        <begin position="1"/>
        <end position="25"/>
    </location>
</feature>
<dbReference type="EMBL" id="CP119326">
    <property type="protein sequence ID" value="WEK38698.1"/>
    <property type="molecule type" value="Genomic_DNA"/>
</dbReference>
<name>A0AAJ5X087_9CAUL</name>
<protein>
    <submittedName>
        <fullName evidence="5">Thioredoxin domain-containing protein</fullName>
    </submittedName>
</protein>
<dbReference type="Pfam" id="PF13462">
    <property type="entry name" value="Thioredoxin_4"/>
    <property type="match status" value="1"/>
</dbReference>
<keyword evidence="3" id="KW-0732">Signal</keyword>
<evidence type="ECO:0000259" key="4">
    <source>
        <dbReference type="PROSITE" id="PS51352"/>
    </source>
</evidence>
<dbReference type="InterPro" id="IPR012336">
    <property type="entry name" value="Thioredoxin-like_fold"/>
</dbReference>
<sequence length="203" mass="20779">MIRRAVLALSLTAALSMGAASSSFAAEAPPPVTAQDHVLGRADAPVTVIEYASFTCSHCADFHNTVLPAFKAKYIDTGKVRLVHRNLPTSPANVAAAAAAVALCAAPDKYFDVAAVFMRDQANLATTGAQPWFAAGVAASGKTHAEIETCLQAPATRAALEAQIAGAQAAGVTGTPTLFVNGTLVADHSLDALSAAIDPLLRR</sequence>
<feature type="domain" description="Thioredoxin" evidence="4">
    <location>
        <begin position="15"/>
        <end position="202"/>
    </location>
</feature>
<dbReference type="InterPro" id="IPR036249">
    <property type="entry name" value="Thioredoxin-like_sf"/>
</dbReference>